<keyword evidence="11" id="KW-0963">Cytoplasm</keyword>
<dbReference type="GO" id="GO:0005524">
    <property type="term" value="F:ATP binding"/>
    <property type="evidence" value="ECO:0007669"/>
    <property type="project" value="UniProtKB-UniRule"/>
</dbReference>
<evidence type="ECO:0000256" key="9">
    <source>
        <dbReference type="ARBA" id="ARBA00023141"/>
    </source>
</evidence>
<evidence type="ECO:0000256" key="11">
    <source>
        <dbReference type="HAMAP-Rule" id="MF_00109"/>
    </source>
</evidence>
<dbReference type="InterPro" id="IPR023000">
    <property type="entry name" value="Shikimate_kinase_CS"/>
</dbReference>
<dbReference type="CDD" id="cd00464">
    <property type="entry name" value="SK"/>
    <property type="match status" value="1"/>
</dbReference>
<dbReference type="Gene3D" id="3.40.50.300">
    <property type="entry name" value="P-loop containing nucleotide triphosphate hydrolases"/>
    <property type="match status" value="1"/>
</dbReference>
<evidence type="ECO:0000256" key="6">
    <source>
        <dbReference type="ARBA" id="ARBA00022741"/>
    </source>
</evidence>
<dbReference type="EC" id="2.7.1.71" evidence="3 11"/>
<feature type="binding site" evidence="11">
    <location>
        <position position="34"/>
    </location>
    <ligand>
        <name>Mg(2+)</name>
        <dbReference type="ChEBI" id="CHEBI:18420"/>
    </ligand>
</feature>
<dbReference type="PROSITE" id="PS01128">
    <property type="entry name" value="SHIKIMATE_KINASE"/>
    <property type="match status" value="1"/>
</dbReference>
<comment type="pathway">
    <text evidence="1 11">Metabolic intermediate biosynthesis; chorismate biosynthesis; chorismate from D-erythrose 4-phosphate and phosphoenolpyruvate: step 5/7.</text>
</comment>
<evidence type="ECO:0000313" key="12">
    <source>
        <dbReference type="EMBL" id="MBB6082214.1"/>
    </source>
</evidence>
<dbReference type="PRINTS" id="PR01100">
    <property type="entry name" value="SHIKIMTKNASE"/>
</dbReference>
<keyword evidence="11" id="KW-0460">Magnesium</keyword>
<gene>
    <name evidence="11" type="primary">aroK</name>
    <name evidence="12" type="ORF">HNR28_000232</name>
</gene>
<feature type="binding site" evidence="11">
    <location>
        <position position="98"/>
    </location>
    <ligand>
        <name>substrate</name>
    </ligand>
</feature>
<keyword evidence="11" id="KW-0479">Metal-binding</keyword>
<accession>A0A7W9TKD2</accession>
<keyword evidence="8 11" id="KW-0067">ATP-binding</keyword>
<dbReference type="AlphaFoldDB" id="A0A7W9TKD2"/>
<evidence type="ECO:0000256" key="4">
    <source>
        <dbReference type="ARBA" id="ARBA00022605"/>
    </source>
</evidence>
<dbReference type="SUPFAM" id="SSF52540">
    <property type="entry name" value="P-loop containing nucleoside triphosphate hydrolases"/>
    <property type="match status" value="1"/>
</dbReference>
<evidence type="ECO:0000256" key="2">
    <source>
        <dbReference type="ARBA" id="ARBA00006997"/>
    </source>
</evidence>
<proteinExistence type="inferred from homology"/>
<protein>
    <recommendedName>
        <fullName evidence="3 11">Shikimate kinase</fullName>
        <shortName evidence="11">SK</shortName>
        <ecNumber evidence="3 11">2.7.1.71</ecNumber>
    </recommendedName>
</protein>
<dbReference type="GO" id="GO:0008652">
    <property type="term" value="P:amino acid biosynthetic process"/>
    <property type="evidence" value="ECO:0007669"/>
    <property type="project" value="UniProtKB-KW"/>
</dbReference>
<evidence type="ECO:0000256" key="8">
    <source>
        <dbReference type="ARBA" id="ARBA00022840"/>
    </source>
</evidence>
<evidence type="ECO:0000256" key="5">
    <source>
        <dbReference type="ARBA" id="ARBA00022679"/>
    </source>
</evidence>
<comment type="catalytic activity">
    <reaction evidence="10 11">
        <text>shikimate + ATP = 3-phosphoshikimate + ADP + H(+)</text>
        <dbReference type="Rhea" id="RHEA:13121"/>
        <dbReference type="ChEBI" id="CHEBI:15378"/>
        <dbReference type="ChEBI" id="CHEBI:30616"/>
        <dbReference type="ChEBI" id="CHEBI:36208"/>
        <dbReference type="ChEBI" id="CHEBI:145989"/>
        <dbReference type="ChEBI" id="CHEBI:456216"/>
        <dbReference type="EC" id="2.7.1.71"/>
    </reaction>
</comment>
<evidence type="ECO:0000256" key="7">
    <source>
        <dbReference type="ARBA" id="ARBA00022777"/>
    </source>
</evidence>
<dbReference type="GO" id="GO:0009073">
    <property type="term" value="P:aromatic amino acid family biosynthetic process"/>
    <property type="evidence" value="ECO:0007669"/>
    <property type="project" value="UniProtKB-KW"/>
</dbReference>
<feature type="binding site" evidence="11">
    <location>
        <position position="76"/>
    </location>
    <ligand>
        <name>substrate</name>
    </ligand>
</feature>
<organism evidence="12 13">
    <name type="scientific">Castellaniella defragrans</name>
    <name type="common">Alcaligenes defragrans</name>
    <dbReference type="NCBI Taxonomy" id="75697"/>
    <lineage>
        <taxon>Bacteria</taxon>
        <taxon>Pseudomonadati</taxon>
        <taxon>Pseudomonadota</taxon>
        <taxon>Betaproteobacteria</taxon>
        <taxon>Burkholderiales</taxon>
        <taxon>Alcaligenaceae</taxon>
        <taxon>Castellaniella</taxon>
    </lineage>
</organism>
<feature type="binding site" evidence="11">
    <location>
        <position position="172"/>
    </location>
    <ligand>
        <name>ATP</name>
        <dbReference type="ChEBI" id="CHEBI:30616"/>
    </ligand>
</feature>
<feature type="binding site" evidence="11">
    <location>
        <position position="52"/>
    </location>
    <ligand>
        <name>substrate</name>
    </ligand>
</feature>
<dbReference type="PANTHER" id="PTHR21087">
    <property type="entry name" value="SHIKIMATE KINASE"/>
    <property type="match status" value="1"/>
</dbReference>
<keyword evidence="6 11" id="KW-0547">Nucleotide-binding</keyword>
<reference evidence="12 13" key="1">
    <citation type="submission" date="2020-08" db="EMBL/GenBank/DDBJ databases">
        <title>Genomic Encyclopedia of Type Strains, Phase IV (KMG-IV): sequencing the most valuable type-strain genomes for metagenomic binning, comparative biology and taxonomic classification.</title>
        <authorList>
            <person name="Goeker M."/>
        </authorList>
    </citation>
    <scope>NUCLEOTIDE SEQUENCE [LARGE SCALE GENOMIC DNA]</scope>
    <source>
        <strain evidence="12 13">DSM 12141</strain>
    </source>
</reference>
<dbReference type="PANTHER" id="PTHR21087:SF16">
    <property type="entry name" value="SHIKIMATE KINASE 1, CHLOROPLASTIC"/>
    <property type="match status" value="1"/>
</dbReference>
<feature type="binding site" evidence="11">
    <location>
        <begin position="30"/>
        <end position="35"/>
    </location>
    <ligand>
        <name>ATP</name>
        <dbReference type="ChEBI" id="CHEBI:30616"/>
    </ligand>
</feature>
<dbReference type="Proteomes" id="UP000541136">
    <property type="component" value="Unassembled WGS sequence"/>
</dbReference>
<dbReference type="InterPro" id="IPR027417">
    <property type="entry name" value="P-loop_NTPase"/>
</dbReference>
<dbReference type="UniPathway" id="UPA00053">
    <property type="reaction ID" value="UER00088"/>
</dbReference>
<comment type="similarity">
    <text evidence="2 11">Belongs to the shikimate kinase family.</text>
</comment>
<keyword evidence="4 11" id="KW-0028">Amino-acid biosynthesis</keyword>
<dbReference type="GO" id="GO:0000287">
    <property type="term" value="F:magnesium ion binding"/>
    <property type="evidence" value="ECO:0007669"/>
    <property type="project" value="UniProtKB-UniRule"/>
</dbReference>
<comment type="function">
    <text evidence="11">Catalyzes the specific phosphorylation of the 3-hydroxyl group of shikimic acid using ATP as a cosubstrate.</text>
</comment>
<comment type="subunit">
    <text evidence="11">Monomer.</text>
</comment>
<evidence type="ECO:0000256" key="10">
    <source>
        <dbReference type="ARBA" id="ARBA00048567"/>
    </source>
</evidence>
<dbReference type="GO" id="GO:0004765">
    <property type="term" value="F:shikimate kinase activity"/>
    <property type="evidence" value="ECO:0007669"/>
    <property type="project" value="UniProtKB-UniRule"/>
</dbReference>
<dbReference type="GO" id="GO:0009423">
    <property type="term" value="P:chorismate biosynthetic process"/>
    <property type="evidence" value="ECO:0007669"/>
    <property type="project" value="UniProtKB-UniRule"/>
</dbReference>
<evidence type="ECO:0000313" key="13">
    <source>
        <dbReference type="Proteomes" id="UP000541136"/>
    </source>
</evidence>
<dbReference type="InterPro" id="IPR031322">
    <property type="entry name" value="Shikimate/glucono_kinase"/>
</dbReference>
<evidence type="ECO:0000256" key="1">
    <source>
        <dbReference type="ARBA" id="ARBA00004842"/>
    </source>
</evidence>
<keyword evidence="9 11" id="KW-0057">Aromatic amino acid biosynthesis</keyword>
<keyword evidence="5 11" id="KW-0808">Transferase</keyword>
<evidence type="ECO:0000256" key="3">
    <source>
        <dbReference type="ARBA" id="ARBA00012154"/>
    </source>
</evidence>
<comment type="subcellular location">
    <subcellularLocation>
        <location evidence="11">Cytoplasm</location>
    </subcellularLocation>
</comment>
<comment type="cofactor">
    <cofactor evidence="11">
        <name>Mg(2+)</name>
        <dbReference type="ChEBI" id="CHEBI:18420"/>
    </cofactor>
    <text evidence="11">Binds 1 Mg(2+) ion per subunit.</text>
</comment>
<name>A0A7W9TKD2_CASDE</name>
<feature type="binding site" evidence="11">
    <location>
        <position position="136"/>
    </location>
    <ligand>
        <name>ATP</name>
        <dbReference type="ChEBI" id="CHEBI:30616"/>
    </ligand>
</feature>
<dbReference type="InterPro" id="IPR000623">
    <property type="entry name" value="Shikimate_kinase/TSH1"/>
</dbReference>
<dbReference type="HAMAP" id="MF_00109">
    <property type="entry name" value="Shikimate_kinase"/>
    <property type="match status" value="1"/>
</dbReference>
<dbReference type="GO" id="GO:0005829">
    <property type="term" value="C:cytosol"/>
    <property type="evidence" value="ECO:0007669"/>
    <property type="project" value="TreeGrafter"/>
</dbReference>
<dbReference type="EMBL" id="JACHIB010000001">
    <property type="protein sequence ID" value="MBB6082214.1"/>
    <property type="molecule type" value="Genomic_DNA"/>
</dbReference>
<sequence>MTMECATDSTRISPAERDGARPIFLVGMMGVGKTTIGRQLAAALGREFVDLDHAIEARCGVRIATIFDIEGEAGFRRRETAALDEYTRRPGLVVATGGGAVLAEENRRMLSERGCVVYLRAGADELYRRVARDRNRPLLRTDDPRQRIADLLAQREPLYESVAEVTLDTGEQPVAQVLRSLLPLLPARPSVQAHTPPVQVHTTQ</sequence>
<dbReference type="Pfam" id="PF01202">
    <property type="entry name" value="SKI"/>
    <property type="match status" value="1"/>
</dbReference>
<comment type="caution">
    <text evidence="12">The sequence shown here is derived from an EMBL/GenBank/DDBJ whole genome shotgun (WGS) entry which is preliminary data.</text>
</comment>
<feature type="binding site" evidence="11">
    <location>
        <position position="155"/>
    </location>
    <ligand>
        <name>substrate</name>
    </ligand>
</feature>
<keyword evidence="7 11" id="KW-0418">Kinase</keyword>